<dbReference type="InterPro" id="IPR007863">
    <property type="entry name" value="Peptidase_M16_C"/>
</dbReference>
<dbReference type="InterPro" id="IPR050361">
    <property type="entry name" value="MPP/UQCRC_Complex"/>
</dbReference>
<name>A0A381P925_9ZZZZ</name>
<dbReference type="EMBL" id="UINC01000916">
    <property type="protein sequence ID" value="SUZ63420.1"/>
    <property type="molecule type" value="Genomic_DNA"/>
</dbReference>
<proteinExistence type="predicted"/>
<evidence type="ECO:0000259" key="1">
    <source>
        <dbReference type="Pfam" id="PF05193"/>
    </source>
</evidence>
<organism evidence="2">
    <name type="scientific">marine metagenome</name>
    <dbReference type="NCBI Taxonomy" id="408172"/>
    <lineage>
        <taxon>unclassified sequences</taxon>
        <taxon>metagenomes</taxon>
        <taxon>ecological metagenomes</taxon>
    </lineage>
</organism>
<dbReference type="Gene3D" id="3.30.830.10">
    <property type="entry name" value="Metalloenzyme, LuxS/M16 peptidase-like"/>
    <property type="match status" value="2"/>
</dbReference>
<dbReference type="AlphaFoldDB" id="A0A381P925"/>
<gene>
    <name evidence="2" type="ORF">METZ01_LOCUS16274</name>
</gene>
<dbReference type="GO" id="GO:0046872">
    <property type="term" value="F:metal ion binding"/>
    <property type="evidence" value="ECO:0007669"/>
    <property type="project" value="InterPro"/>
</dbReference>
<accession>A0A381P925</accession>
<evidence type="ECO:0000313" key="2">
    <source>
        <dbReference type="EMBL" id="SUZ63420.1"/>
    </source>
</evidence>
<dbReference type="SUPFAM" id="SSF63411">
    <property type="entry name" value="LuxS/MPP-like metallohydrolase"/>
    <property type="match status" value="2"/>
</dbReference>
<feature type="non-terminal residue" evidence="2">
    <location>
        <position position="511"/>
    </location>
</feature>
<feature type="domain" description="Peptidase M16 C-terminal" evidence="1">
    <location>
        <begin position="219"/>
        <end position="406"/>
    </location>
</feature>
<dbReference type="Pfam" id="PF05193">
    <property type="entry name" value="Peptidase_M16_C"/>
    <property type="match status" value="1"/>
</dbReference>
<dbReference type="PANTHER" id="PTHR11851">
    <property type="entry name" value="METALLOPROTEASE"/>
    <property type="match status" value="1"/>
</dbReference>
<reference evidence="2" key="1">
    <citation type="submission" date="2018-05" db="EMBL/GenBank/DDBJ databases">
        <authorList>
            <person name="Lanie J.A."/>
            <person name="Ng W.-L."/>
            <person name="Kazmierczak K.M."/>
            <person name="Andrzejewski T.M."/>
            <person name="Davidsen T.M."/>
            <person name="Wayne K.J."/>
            <person name="Tettelin H."/>
            <person name="Glass J.I."/>
            <person name="Rusch D."/>
            <person name="Podicherti R."/>
            <person name="Tsui H.-C.T."/>
            <person name="Winkler M.E."/>
        </authorList>
    </citation>
    <scope>NUCLEOTIDE SEQUENCE</scope>
</reference>
<feature type="non-terminal residue" evidence="2">
    <location>
        <position position="1"/>
    </location>
</feature>
<dbReference type="PANTHER" id="PTHR11851:SF224">
    <property type="entry name" value="PROCESSING PROTEASE"/>
    <property type="match status" value="1"/>
</dbReference>
<sequence>MKNIFNKLMKLENKSMKKIVMIGISKKLLVLIIVMASNFVNAQIDRSMPEPGPAPEISFKEPYTIKLDNNLTVMVVVNDKLPLASATLIIDNPPILEGELSGVKSLLSSNMGKGNKFQSKDEFIEEKDFMGSFINYSSNGGSFSSLARYFERSMTMFAQGALYPVFNNEEFEKEKIKLIEGLKFNEKNTSTIARRVEDIIAFKQKHPSSEYSTESTVTKISIDNVNAFYNNYFKPNNAFLVVIGDVDLENTISLVKKLFGNWNFSKNLDSMFGENSINEFKDPQIPESTKIHVVDVPNASNVEITIQNVINRKTSDKDYFSGNVANRILGAGPESRLFTVIREEKGYAYGAYSGLPTNYKSKTKFQARTTVRTEVADSAIVEMVNQLKLITNNLVTDEELDNVKSGYFGSFAMSMEEPTTIANQALSIRTENLSPDFYKTFLSNINKVSKDEVLNSAKKFFLIDNSQIVVTGKIRDISEKLENIFLDGEKVEVTYYDQFGIETERPDYSVD</sequence>
<dbReference type="InterPro" id="IPR011249">
    <property type="entry name" value="Metalloenz_LuxS/M16"/>
</dbReference>
<protein>
    <recommendedName>
        <fullName evidence="1">Peptidase M16 C-terminal domain-containing protein</fullName>
    </recommendedName>
</protein>